<dbReference type="OrthoDB" id="4062651at2759"/>
<keyword evidence="9" id="KW-1015">Disulfide bond</keyword>
<dbReference type="InterPro" id="IPR001245">
    <property type="entry name" value="Ser-Thr/Tyr_kinase_cat_dom"/>
</dbReference>
<dbReference type="AlphaFoldDB" id="A0A200R7I5"/>
<evidence type="ECO:0000256" key="3">
    <source>
        <dbReference type="ARBA" id="ARBA00022692"/>
    </source>
</evidence>
<reference evidence="14 15" key="1">
    <citation type="journal article" date="2017" name="Mol. Plant">
        <title>The Genome of Medicinal Plant Macleaya cordata Provides New Insights into Benzylisoquinoline Alkaloids Metabolism.</title>
        <authorList>
            <person name="Liu X."/>
            <person name="Liu Y."/>
            <person name="Huang P."/>
            <person name="Ma Y."/>
            <person name="Qing Z."/>
            <person name="Tang Q."/>
            <person name="Cao H."/>
            <person name="Cheng P."/>
            <person name="Zheng Y."/>
            <person name="Yuan Z."/>
            <person name="Zhou Y."/>
            <person name="Liu J."/>
            <person name="Tang Z."/>
            <person name="Zhuo Y."/>
            <person name="Zhang Y."/>
            <person name="Yu L."/>
            <person name="Huang J."/>
            <person name="Yang P."/>
            <person name="Peng Q."/>
            <person name="Zhang J."/>
            <person name="Jiang W."/>
            <person name="Zhang Z."/>
            <person name="Lin K."/>
            <person name="Ro D.K."/>
            <person name="Chen X."/>
            <person name="Xiong X."/>
            <person name="Shang Y."/>
            <person name="Huang S."/>
            <person name="Zeng J."/>
        </authorList>
    </citation>
    <scope>NUCLEOTIDE SEQUENCE [LARGE SCALE GENOMIC DNA]</scope>
    <source>
        <strain evidence="15">cv. BLH2017</strain>
        <tissue evidence="14">Root</tissue>
    </source>
</reference>
<evidence type="ECO:0000256" key="7">
    <source>
        <dbReference type="ARBA" id="ARBA00022989"/>
    </source>
</evidence>
<dbReference type="GO" id="GO:0005524">
    <property type="term" value="F:ATP binding"/>
    <property type="evidence" value="ECO:0007669"/>
    <property type="project" value="UniProtKB-KW"/>
</dbReference>
<dbReference type="FunFam" id="1.10.510.10:FF:000468">
    <property type="entry name" value="PTI1-like tyrosine-protein kinase 3"/>
    <property type="match status" value="1"/>
</dbReference>
<sequence length="617" mass="69016">MDQILFCFFIFLYFFTFKITAQQSYSGNSVLDCTSTDETGPSPDFLYTCNSKTKSCRAFLIFKSQPPYNSVLTISKLLSSDSLELARINNVSTFADFPTDKEVIVPVNCFCSGQYYQANSSFVIPTIGDTYFTIANDTYQGLSSCNSLMDENIYSATSLLPGFELRVPLRCACPTSNQIANGTKFLLTYSVSWRDRVPNISERFNTSLESTLDANGLSEEDPTLFPFTTILIPLPTEPSSLQTIIQTPILSPPYSFNRKNRRKSNRGLYIGIGVAAASSVLVLLCIALTVVFLHHKKKQAREIEKKKKKWVLPEDLLSGMADMDQVLRVFVLDELKVATNNFSPMSRMKGSVFRGVLGGKEVAIKKMSTDVSKEVNILNKINHFNLIRLHGLCEDEGYFYLVYEFMENGCLKDWLRSKSFPVTQSWSQRVQIALDIAKGLHYLHNFTDPACVHKDINSRNVLLNGNLRAKIANFGLARSAERGEGRFPSTKLVGTRGYMAPEYLDFGWVTPKMDVYAFGVVMLELITGKDVILMHDGGAQFLSAAIMSIMEGEDMETKLGEFIDPNLRGNNGMELALAVTRLSVSCLTRDPMSRPSMDEVVSALVRIQMDSLKFVCV</sequence>
<keyword evidence="8 10" id="KW-0472">Membrane</keyword>
<evidence type="ECO:0000256" key="6">
    <source>
        <dbReference type="ARBA" id="ARBA00022840"/>
    </source>
</evidence>
<dbReference type="Gene3D" id="1.10.510.10">
    <property type="entry name" value="Transferase(Phosphotransferase) domain 1"/>
    <property type="match status" value="1"/>
</dbReference>
<keyword evidence="14" id="KW-0808">Transferase</keyword>
<dbReference type="InterPro" id="IPR056561">
    <property type="entry name" value="NFP_LYK_LysM1"/>
</dbReference>
<name>A0A200R7I5_MACCD</name>
<evidence type="ECO:0000313" key="15">
    <source>
        <dbReference type="Proteomes" id="UP000195402"/>
    </source>
</evidence>
<dbReference type="SUPFAM" id="SSF56112">
    <property type="entry name" value="Protein kinase-like (PK-like)"/>
    <property type="match status" value="1"/>
</dbReference>
<dbReference type="Pfam" id="PF23446">
    <property type="entry name" value="LysM1_NFP_LYK"/>
    <property type="match status" value="1"/>
</dbReference>
<dbReference type="PANTHER" id="PTHR45927:SF5">
    <property type="entry name" value="PROTEIN KINASE DOMAIN-CONTAINING PROTEIN"/>
    <property type="match status" value="1"/>
</dbReference>
<keyword evidence="6" id="KW-0067">ATP-binding</keyword>
<feature type="transmembrane region" description="Helical" evidence="10">
    <location>
        <begin position="268"/>
        <end position="293"/>
    </location>
</feature>
<protein>
    <submittedName>
        <fullName evidence="14">Protein kinase domain</fullName>
    </submittedName>
</protein>
<dbReference type="InterPro" id="IPR056562">
    <property type="entry name" value="LysM2_CERK1_LYK3_4_5"/>
</dbReference>
<dbReference type="InterPro" id="IPR056563">
    <property type="entry name" value="LysM3_LYK4_5"/>
</dbReference>
<dbReference type="Gene3D" id="3.30.200.20">
    <property type="entry name" value="Phosphorylase Kinase, domain 1"/>
    <property type="match status" value="1"/>
</dbReference>
<evidence type="ECO:0000256" key="9">
    <source>
        <dbReference type="ARBA" id="ARBA00023157"/>
    </source>
</evidence>
<keyword evidence="14" id="KW-0418">Kinase</keyword>
<dbReference type="EMBL" id="MVGT01000435">
    <property type="protein sequence ID" value="OVA18633.1"/>
    <property type="molecule type" value="Genomic_DNA"/>
</dbReference>
<dbReference type="InterPro" id="IPR018392">
    <property type="entry name" value="LysM"/>
</dbReference>
<dbReference type="InterPro" id="IPR000719">
    <property type="entry name" value="Prot_kinase_dom"/>
</dbReference>
<dbReference type="Pfam" id="PF23472">
    <property type="entry name" value="LysM2_CERK1_LYK3_4_5"/>
    <property type="match status" value="1"/>
</dbReference>
<evidence type="ECO:0000256" key="1">
    <source>
        <dbReference type="ARBA" id="ARBA00004162"/>
    </source>
</evidence>
<evidence type="ECO:0000256" key="2">
    <source>
        <dbReference type="ARBA" id="ARBA00022475"/>
    </source>
</evidence>
<dbReference type="OMA" id="AVFMQDE"/>
<dbReference type="InterPro" id="IPR011009">
    <property type="entry name" value="Kinase-like_dom_sf"/>
</dbReference>
<keyword evidence="3 10" id="KW-0812">Transmembrane</keyword>
<evidence type="ECO:0000256" key="4">
    <source>
        <dbReference type="ARBA" id="ARBA00022729"/>
    </source>
</evidence>
<dbReference type="STRING" id="56857.A0A200R7I5"/>
<dbReference type="PANTHER" id="PTHR45927">
    <property type="entry name" value="LYSM-DOMAIN RECEPTOR-LIKE KINASE-RELATED"/>
    <property type="match status" value="1"/>
</dbReference>
<feature type="domain" description="Protein kinase" evidence="12">
    <location>
        <begin position="331"/>
        <end position="615"/>
    </location>
</feature>
<organism evidence="14 15">
    <name type="scientific">Macleaya cordata</name>
    <name type="common">Five-seeded plume-poppy</name>
    <name type="synonym">Bocconia cordata</name>
    <dbReference type="NCBI Taxonomy" id="56857"/>
    <lineage>
        <taxon>Eukaryota</taxon>
        <taxon>Viridiplantae</taxon>
        <taxon>Streptophyta</taxon>
        <taxon>Embryophyta</taxon>
        <taxon>Tracheophyta</taxon>
        <taxon>Spermatophyta</taxon>
        <taxon>Magnoliopsida</taxon>
        <taxon>Ranunculales</taxon>
        <taxon>Papaveraceae</taxon>
        <taxon>Papaveroideae</taxon>
        <taxon>Macleaya</taxon>
    </lineage>
</organism>
<evidence type="ECO:0000259" key="12">
    <source>
        <dbReference type="PROSITE" id="PS50011"/>
    </source>
</evidence>
<keyword evidence="5" id="KW-0547">Nucleotide-binding</keyword>
<comment type="subcellular location">
    <subcellularLocation>
        <location evidence="1">Cell membrane</location>
        <topology evidence="1">Single-pass membrane protein</topology>
    </subcellularLocation>
</comment>
<dbReference type="GO" id="GO:0004672">
    <property type="term" value="F:protein kinase activity"/>
    <property type="evidence" value="ECO:0007669"/>
    <property type="project" value="InterPro"/>
</dbReference>
<keyword evidence="4 11" id="KW-0732">Signal</keyword>
<keyword evidence="15" id="KW-1185">Reference proteome</keyword>
<evidence type="ECO:0000256" key="5">
    <source>
        <dbReference type="ARBA" id="ARBA00022741"/>
    </source>
</evidence>
<evidence type="ECO:0000313" key="14">
    <source>
        <dbReference type="EMBL" id="OVA18633.1"/>
    </source>
</evidence>
<dbReference type="Pfam" id="PF07714">
    <property type="entry name" value="PK_Tyr_Ser-Thr"/>
    <property type="match status" value="1"/>
</dbReference>
<dbReference type="Pfam" id="PF23473">
    <property type="entry name" value="LysM3_LYK4_5"/>
    <property type="match status" value="1"/>
</dbReference>
<feature type="domain" description="LysM" evidence="13">
    <location>
        <begin position="187"/>
        <end position="232"/>
    </location>
</feature>
<evidence type="ECO:0000259" key="13">
    <source>
        <dbReference type="PROSITE" id="PS51782"/>
    </source>
</evidence>
<keyword evidence="2" id="KW-1003">Cell membrane</keyword>
<evidence type="ECO:0000256" key="10">
    <source>
        <dbReference type="SAM" id="Phobius"/>
    </source>
</evidence>
<dbReference type="InParanoid" id="A0A200R7I5"/>
<accession>A0A200R7I5</accession>
<dbReference type="PROSITE" id="PS50011">
    <property type="entry name" value="PROTEIN_KINASE_DOM"/>
    <property type="match status" value="1"/>
</dbReference>
<dbReference type="PROSITE" id="PS51782">
    <property type="entry name" value="LYSM"/>
    <property type="match status" value="1"/>
</dbReference>
<evidence type="ECO:0000256" key="8">
    <source>
        <dbReference type="ARBA" id="ARBA00023136"/>
    </source>
</evidence>
<dbReference type="InterPro" id="IPR052611">
    <property type="entry name" value="Plant_RLK_LysM"/>
</dbReference>
<keyword evidence="7 10" id="KW-1133">Transmembrane helix</keyword>
<feature type="signal peptide" evidence="11">
    <location>
        <begin position="1"/>
        <end position="21"/>
    </location>
</feature>
<evidence type="ECO:0000256" key="11">
    <source>
        <dbReference type="SAM" id="SignalP"/>
    </source>
</evidence>
<feature type="chain" id="PRO_5012103193" evidence="11">
    <location>
        <begin position="22"/>
        <end position="617"/>
    </location>
</feature>
<dbReference type="Proteomes" id="UP000195402">
    <property type="component" value="Unassembled WGS sequence"/>
</dbReference>
<gene>
    <name evidence="14" type="ORF">BVC80_1831g189</name>
</gene>
<proteinExistence type="predicted"/>
<dbReference type="GO" id="GO:0005886">
    <property type="term" value="C:plasma membrane"/>
    <property type="evidence" value="ECO:0007669"/>
    <property type="project" value="UniProtKB-SubCell"/>
</dbReference>
<comment type="caution">
    <text evidence="14">The sequence shown here is derived from an EMBL/GenBank/DDBJ whole genome shotgun (WGS) entry which is preliminary data.</text>
</comment>